<accession>A0ABY5H018</accession>
<sequence>MSEKVYVWDKFVRLFHWSLVVLFLISYLSAEEVEWLHVYSGYAIAGLVVLRVIWGVIGSQYARFTDFVPSISSAKAYIVAIRSGKPGHYLGHNPLGGLMVIALLVMLTLTTLSGMKLYAVEEGKGPLAGGAQIQLLSPVYADDDHDKRHDNHNEEGEGNELWQALHELSVNLMLLLIFLHVAGVVISSWIHNESLIKAMLSGYKEKR</sequence>
<feature type="transmembrane region" description="Helical" evidence="6">
    <location>
        <begin position="95"/>
        <end position="115"/>
    </location>
</feature>
<dbReference type="PANTHER" id="PTHR30485:SF2">
    <property type="entry name" value="BLL0597 PROTEIN"/>
    <property type="match status" value="1"/>
</dbReference>
<keyword evidence="9" id="KW-1185">Reference proteome</keyword>
<feature type="transmembrane region" description="Helical" evidence="6">
    <location>
        <begin position="12"/>
        <end position="30"/>
    </location>
</feature>
<dbReference type="InterPro" id="IPR011577">
    <property type="entry name" value="Cyt_b561_bac/Ni-Hgenase"/>
</dbReference>
<keyword evidence="2" id="KW-1003">Cell membrane</keyword>
<evidence type="ECO:0000256" key="3">
    <source>
        <dbReference type="ARBA" id="ARBA00022692"/>
    </source>
</evidence>
<dbReference type="InterPro" id="IPR051542">
    <property type="entry name" value="Hydrogenase_cytochrome"/>
</dbReference>
<evidence type="ECO:0000256" key="1">
    <source>
        <dbReference type="ARBA" id="ARBA00004651"/>
    </source>
</evidence>
<organism evidence="8 9">
    <name type="scientific">Amphritea atlantica</name>
    <dbReference type="NCBI Taxonomy" id="355243"/>
    <lineage>
        <taxon>Bacteria</taxon>
        <taxon>Pseudomonadati</taxon>
        <taxon>Pseudomonadota</taxon>
        <taxon>Gammaproteobacteria</taxon>
        <taxon>Oceanospirillales</taxon>
        <taxon>Oceanospirillaceae</taxon>
        <taxon>Amphritea</taxon>
    </lineage>
</organism>
<dbReference type="Gene3D" id="1.20.950.20">
    <property type="entry name" value="Transmembrane di-heme cytochromes, Chain C"/>
    <property type="match status" value="1"/>
</dbReference>
<evidence type="ECO:0000313" key="9">
    <source>
        <dbReference type="Proteomes" id="UP001059950"/>
    </source>
</evidence>
<gene>
    <name evidence="8" type="ORF">KDX31_06700</name>
</gene>
<dbReference type="InterPro" id="IPR016174">
    <property type="entry name" value="Di-haem_cyt_TM"/>
</dbReference>
<evidence type="ECO:0000313" key="8">
    <source>
        <dbReference type="EMBL" id="UTW04685.1"/>
    </source>
</evidence>
<feature type="domain" description="Cytochrome b561 bacterial/Ni-hydrogenase" evidence="7">
    <location>
        <begin position="7"/>
        <end position="202"/>
    </location>
</feature>
<evidence type="ECO:0000256" key="5">
    <source>
        <dbReference type="ARBA" id="ARBA00023136"/>
    </source>
</evidence>
<evidence type="ECO:0000256" key="4">
    <source>
        <dbReference type="ARBA" id="ARBA00022989"/>
    </source>
</evidence>
<dbReference type="Pfam" id="PF01292">
    <property type="entry name" value="Ni_hydr_CYTB"/>
    <property type="match status" value="1"/>
</dbReference>
<dbReference type="PANTHER" id="PTHR30485">
    <property type="entry name" value="NI/FE-HYDROGENASE 1 B-TYPE CYTOCHROME SUBUNIT"/>
    <property type="match status" value="1"/>
</dbReference>
<keyword evidence="5 6" id="KW-0472">Membrane</keyword>
<evidence type="ECO:0000256" key="2">
    <source>
        <dbReference type="ARBA" id="ARBA00022475"/>
    </source>
</evidence>
<name>A0ABY5H018_9GAMM</name>
<evidence type="ECO:0000256" key="6">
    <source>
        <dbReference type="SAM" id="Phobius"/>
    </source>
</evidence>
<comment type="subcellular location">
    <subcellularLocation>
        <location evidence="1">Cell membrane</location>
        <topology evidence="1">Multi-pass membrane protein</topology>
    </subcellularLocation>
</comment>
<reference evidence="8" key="1">
    <citation type="submission" date="2021-04" db="EMBL/GenBank/DDBJ databases">
        <title>Oceanospirillales bacteria with DddD are important DMSP degraders in coastal seawater.</title>
        <authorList>
            <person name="Liu J."/>
        </authorList>
    </citation>
    <scope>NUCLEOTIDE SEQUENCE</scope>
    <source>
        <strain evidence="8">GY6</strain>
    </source>
</reference>
<feature type="transmembrane region" description="Helical" evidence="6">
    <location>
        <begin position="168"/>
        <end position="190"/>
    </location>
</feature>
<feature type="transmembrane region" description="Helical" evidence="6">
    <location>
        <begin position="36"/>
        <end position="57"/>
    </location>
</feature>
<keyword evidence="4 6" id="KW-1133">Transmembrane helix</keyword>
<evidence type="ECO:0000259" key="7">
    <source>
        <dbReference type="Pfam" id="PF01292"/>
    </source>
</evidence>
<dbReference type="SUPFAM" id="SSF81342">
    <property type="entry name" value="Transmembrane di-heme cytochromes"/>
    <property type="match status" value="1"/>
</dbReference>
<protein>
    <submittedName>
        <fullName evidence="8">Cytochrome b/b6 domain-containing protein</fullName>
    </submittedName>
</protein>
<dbReference type="EMBL" id="CP073344">
    <property type="protein sequence ID" value="UTW04685.1"/>
    <property type="molecule type" value="Genomic_DNA"/>
</dbReference>
<dbReference type="Proteomes" id="UP001059950">
    <property type="component" value="Chromosome"/>
</dbReference>
<keyword evidence="3 6" id="KW-0812">Transmembrane</keyword>
<proteinExistence type="predicted"/>